<organism evidence="4 5">
    <name type="scientific">Kingdonia uniflora</name>
    <dbReference type="NCBI Taxonomy" id="39325"/>
    <lineage>
        <taxon>Eukaryota</taxon>
        <taxon>Viridiplantae</taxon>
        <taxon>Streptophyta</taxon>
        <taxon>Embryophyta</taxon>
        <taxon>Tracheophyta</taxon>
        <taxon>Spermatophyta</taxon>
        <taxon>Magnoliopsida</taxon>
        <taxon>Ranunculales</taxon>
        <taxon>Circaeasteraceae</taxon>
        <taxon>Kingdonia</taxon>
    </lineage>
</organism>
<protein>
    <recommendedName>
        <fullName evidence="3">GYF domain-containing protein</fullName>
    </recommendedName>
</protein>
<accession>A0A7J7N319</accession>
<reference evidence="4 5" key="1">
    <citation type="journal article" date="2020" name="IScience">
        <title>Genome Sequencing of the Endangered Kingdonia uniflora (Circaeasteraceae, Ranunculales) Reveals Potential Mechanisms of Evolutionary Specialization.</title>
        <authorList>
            <person name="Sun Y."/>
            <person name="Deng T."/>
            <person name="Zhang A."/>
            <person name="Moore M.J."/>
            <person name="Landis J.B."/>
            <person name="Lin N."/>
            <person name="Zhang H."/>
            <person name="Zhang X."/>
            <person name="Huang J."/>
            <person name="Zhang X."/>
            <person name="Sun H."/>
            <person name="Wang H."/>
        </authorList>
    </citation>
    <scope>NUCLEOTIDE SEQUENCE [LARGE SCALE GENOMIC DNA]</scope>
    <source>
        <strain evidence="4">TB1705</strain>
        <tissue evidence="4">Leaf</tissue>
    </source>
</reference>
<feature type="compositionally biased region" description="Basic and acidic residues" evidence="2">
    <location>
        <begin position="162"/>
        <end position="213"/>
    </location>
</feature>
<evidence type="ECO:0000256" key="2">
    <source>
        <dbReference type="SAM" id="MobiDB-lite"/>
    </source>
</evidence>
<feature type="region of interest" description="Disordered" evidence="2">
    <location>
        <begin position="1163"/>
        <end position="1187"/>
    </location>
</feature>
<feature type="region of interest" description="Disordered" evidence="2">
    <location>
        <begin position="63"/>
        <end position="240"/>
    </location>
</feature>
<feature type="region of interest" description="Disordered" evidence="2">
    <location>
        <begin position="1017"/>
        <end position="1038"/>
    </location>
</feature>
<dbReference type="SMART" id="SM00444">
    <property type="entry name" value="GYF"/>
    <property type="match status" value="1"/>
</dbReference>
<dbReference type="PROSITE" id="PS50829">
    <property type="entry name" value="GYF"/>
    <property type="match status" value="1"/>
</dbReference>
<evidence type="ECO:0000313" key="5">
    <source>
        <dbReference type="Proteomes" id="UP000541444"/>
    </source>
</evidence>
<feature type="coiled-coil region" evidence="1">
    <location>
        <begin position="869"/>
        <end position="909"/>
    </location>
</feature>
<comment type="caution">
    <text evidence="4">The sequence shown here is derived from an EMBL/GenBank/DDBJ whole genome shotgun (WGS) entry which is preliminary data.</text>
</comment>
<sequence length="1479" mass="166380">MAERKDDLLKDIIVKVKDSPLISKGENNEKNAPMEFLDVSKDQVIQENIIPLSPQWLYAKPSETKPGIPCPSGDVRAPNSMPHGNSTDTIQKEGWRLDGSQDKKDWRRAAPETEHSRRWREEERETGLLGRRDRRKEDRHAENAPREAASSDRWSDAPGRNSAHEARRDNKWTLRWGPGDKEKDSRTDKRIETEKEDINRVGIEQRETESRDKWRPRHRMENHSGVSSGHRVAPGFGPERGRLEGVNVGFATGRGRSTIVGIPSLGTPSSTGPIGFSALTYRYPRAKLLDIYRKQKHVPSFGIVPNVLEEVVSITQSKSVEPLAFVVPDVEEEAVLTDMWKGKTTSSEVIYDSSSDNVTRLNENLTVCEQAISNEEALECSTKNVSNDAFQGHGVGIMNGYSPQMDIFNARDVSMKEGVEKFMDANGLINLNYTELKSGESNASGDNMPYSMENVESASSSDISKLSGKLGSPFDMTLPQEIMSSNDQCLKNNEEANILPWGVPFEDLSFCYMDPQGEIQGPFVGADIMSWLDQGYFGTDLLVCLADAPDDMGFKKLSDLMPHLNHKSVSIPATKADCKIEPSNAVTSAPASDFTDTVVKNDQHWGMSQLEDLSVHHVQSRLSKEEGLKESLLSDGHSFRGFADQDREEVVLSARPESSSGNPIRNLPGDNGDELTNITGYYPFHENEVAEIPMPNHKEEDRLHPFGLLWSELEGDYMKRIQSSNMGSGIGVDPNIMNTNFGRDTSFASHKQSSFSMLDDHRKSAAFNPSIFQDSMAARQYSCDEQESSRFDLADQLRVQQFQKKQLQQQNLFSQNPHLQSNEAIFERIPTHHQQSVNQPVLNLEQLVKLESQRQRQFHFQQHQLQQQQLQLQQHLQQQQIERQLLERQQLQQQQLQRHQLQLQQQQQSQAQHMFLEKLLRQQINEHGSGRSAIEHLRANNVHDQVLLRQNLRHELQQHSHLHQRHRDPSMDQLIQAKFGQGFQGEHHNNSFEHLSRTAHGHIPLEQLLQEEQLHRTHNSVGTRKQSTPLQAQPARGGSLDFYQQSRPSSYEDQLSHLEPHFPLQQHQREIYEPHSMLFERSISLPSGSPDLNLDVVNALARAQAQAQAQRHLADQMGSLPHHQQVPNQFRAAYMDAVEDRWSESSNIDARIRQMHLETEQKRRESEAYMSNDHISWPPTVGGNEQSSKRALMDMLHQNSAHLSEGHDDSQSSSVERSDPSWLFSASSSSGRSFNPPKDQQTRVNSIFAEGPLGSNSGNLLQDRFVNMGIDERSSSLESSEGLSRMTQSGIIFEEQLSTGIDESSQVLYGDLNMSANPSVDYSVGVDNAFGEDMHKNRVTSILSKGPPNLLLRRPQASGITSPREALSKMTSLPEINAVNSGGRHDAAVNPAPVQTRQNSSADVSETSFIDIAKSTSRKPVMTEAEAVLGSSFDSSEMAQGCKSGKKKVKKGKQFDPALLGFKVTSNRIMMGEIHRLDE</sequence>
<keyword evidence="1" id="KW-0175">Coiled coil</keyword>
<gene>
    <name evidence="4" type="ORF">GIB67_009424</name>
</gene>
<dbReference type="InterPro" id="IPR035445">
    <property type="entry name" value="GYF-like_dom_sf"/>
</dbReference>
<feature type="region of interest" description="Disordered" evidence="2">
    <location>
        <begin position="1201"/>
        <end position="1240"/>
    </location>
</feature>
<dbReference type="InterPro" id="IPR003169">
    <property type="entry name" value="GYF"/>
</dbReference>
<dbReference type="EMBL" id="JACGCM010001129">
    <property type="protein sequence ID" value="KAF6161545.1"/>
    <property type="molecule type" value="Genomic_DNA"/>
</dbReference>
<feature type="compositionally biased region" description="Polar residues" evidence="2">
    <location>
        <begin position="1019"/>
        <end position="1031"/>
    </location>
</feature>
<dbReference type="OrthoDB" id="6415790at2759"/>
<feature type="domain" description="GYF" evidence="3">
    <location>
        <begin position="507"/>
        <end position="558"/>
    </location>
</feature>
<name>A0A7J7N319_9MAGN</name>
<keyword evidence="5" id="KW-1185">Reference proteome</keyword>
<dbReference type="Gene3D" id="3.30.1490.40">
    <property type="match status" value="1"/>
</dbReference>
<feature type="compositionally biased region" description="Basic and acidic residues" evidence="2">
    <location>
        <begin position="90"/>
        <end position="126"/>
    </location>
</feature>
<dbReference type="PANTHER" id="PTHR46992">
    <property type="entry name" value="GYF DOMAIN-CONTAINING PROTEIN"/>
    <property type="match status" value="1"/>
</dbReference>
<dbReference type="Pfam" id="PF02213">
    <property type="entry name" value="GYF"/>
    <property type="match status" value="1"/>
</dbReference>
<evidence type="ECO:0000313" key="4">
    <source>
        <dbReference type="EMBL" id="KAF6161545.1"/>
    </source>
</evidence>
<dbReference type="PANTHER" id="PTHR46992:SF1">
    <property type="entry name" value="GYF DOMAIN-CONTAINING PROTEIN"/>
    <property type="match status" value="1"/>
</dbReference>
<dbReference type="Proteomes" id="UP000541444">
    <property type="component" value="Unassembled WGS sequence"/>
</dbReference>
<feature type="compositionally biased region" description="Low complexity" evidence="2">
    <location>
        <begin position="1220"/>
        <end position="1233"/>
    </location>
</feature>
<dbReference type="SUPFAM" id="SSF55277">
    <property type="entry name" value="GYF domain"/>
    <property type="match status" value="1"/>
</dbReference>
<proteinExistence type="predicted"/>
<feature type="compositionally biased region" description="Basic and acidic residues" evidence="2">
    <location>
        <begin position="135"/>
        <end position="155"/>
    </location>
</feature>
<evidence type="ECO:0000256" key="1">
    <source>
        <dbReference type="SAM" id="Coils"/>
    </source>
</evidence>
<evidence type="ECO:0000259" key="3">
    <source>
        <dbReference type="PROSITE" id="PS50829"/>
    </source>
</evidence>